<evidence type="ECO:0000313" key="3">
    <source>
        <dbReference type="Proteomes" id="UP001204798"/>
    </source>
</evidence>
<sequence>MPKVSKKALERRRQQANRKMKKLDELLQAAKEGRISWREFWDWFNRNIAIRGTGLIVQKMIEEK</sequence>
<reference evidence="2 3" key="1">
    <citation type="submission" date="2022-08" db="EMBL/GenBank/DDBJ databases">
        <title>Bacterial and archaeal communities from various locations to study Microbial Dark Matter (Phase II).</title>
        <authorList>
            <person name="Stepanauskas R."/>
        </authorList>
    </citation>
    <scope>NUCLEOTIDE SEQUENCE [LARGE SCALE GENOMIC DNA]</scope>
    <source>
        <strain evidence="2 3">PD1</strain>
    </source>
</reference>
<gene>
    <name evidence="2" type="ORF">M2350_002020</name>
</gene>
<name>A0ABT2ENU6_9BACT</name>
<organism evidence="2 3">
    <name type="scientific">Candidatus Fervidibacter sacchari</name>
    <dbReference type="NCBI Taxonomy" id="1448929"/>
    <lineage>
        <taxon>Bacteria</taxon>
        <taxon>Candidatus Fervidibacterota</taxon>
        <taxon>Candidatus Fervidibacter</taxon>
    </lineage>
</organism>
<comment type="caution">
    <text evidence="2">The sequence shown here is derived from an EMBL/GenBank/DDBJ whole genome shotgun (WGS) entry which is preliminary data.</text>
</comment>
<evidence type="ECO:0000313" key="2">
    <source>
        <dbReference type="EMBL" id="MCS3919607.1"/>
    </source>
</evidence>
<accession>A0ABT2ENU6</accession>
<proteinExistence type="predicted"/>
<feature type="coiled-coil region" evidence="1">
    <location>
        <begin position="6"/>
        <end position="33"/>
    </location>
</feature>
<dbReference type="Proteomes" id="UP001204798">
    <property type="component" value="Unassembled WGS sequence"/>
</dbReference>
<keyword evidence="1" id="KW-0175">Coiled coil</keyword>
<keyword evidence="2" id="KW-0418">Kinase</keyword>
<dbReference type="GO" id="GO:0016301">
    <property type="term" value="F:kinase activity"/>
    <property type="evidence" value="ECO:0007669"/>
    <property type="project" value="UniProtKB-KW"/>
</dbReference>
<dbReference type="RefSeq" id="WP_259096191.1">
    <property type="nucleotide sequence ID" value="NZ_CP130454.1"/>
</dbReference>
<evidence type="ECO:0000256" key="1">
    <source>
        <dbReference type="SAM" id="Coils"/>
    </source>
</evidence>
<keyword evidence="3" id="KW-1185">Reference proteome</keyword>
<protein>
    <submittedName>
        <fullName evidence="2">NBD/HSP70 family sugar kinase</fullName>
    </submittedName>
</protein>
<keyword evidence="2" id="KW-0808">Transferase</keyword>
<dbReference type="EMBL" id="JANUCP010000003">
    <property type="protein sequence ID" value="MCS3919607.1"/>
    <property type="molecule type" value="Genomic_DNA"/>
</dbReference>